<dbReference type="InterPro" id="IPR037185">
    <property type="entry name" value="EmrE-like"/>
</dbReference>
<keyword evidence="1" id="KW-0472">Membrane</keyword>
<dbReference type="Pfam" id="PF00892">
    <property type="entry name" value="EamA"/>
    <property type="match status" value="2"/>
</dbReference>
<evidence type="ECO:0000259" key="2">
    <source>
        <dbReference type="Pfam" id="PF00892"/>
    </source>
</evidence>
<comment type="caution">
    <text evidence="3">The sequence shown here is derived from an EMBL/GenBank/DDBJ whole genome shotgun (WGS) entry which is preliminary data.</text>
</comment>
<feature type="transmembrane region" description="Helical" evidence="1">
    <location>
        <begin position="160"/>
        <end position="178"/>
    </location>
</feature>
<feature type="transmembrane region" description="Helical" evidence="1">
    <location>
        <begin position="46"/>
        <end position="66"/>
    </location>
</feature>
<feature type="transmembrane region" description="Helical" evidence="1">
    <location>
        <begin position="106"/>
        <end position="126"/>
    </location>
</feature>
<feature type="transmembrane region" description="Helical" evidence="1">
    <location>
        <begin position="21"/>
        <end position="40"/>
    </location>
</feature>
<dbReference type="SUPFAM" id="SSF103481">
    <property type="entry name" value="Multidrug resistance efflux transporter EmrE"/>
    <property type="match status" value="2"/>
</dbReference>
<organism evidence="3 4">
    <name type="scientific">Caballeronia sordidicola</name>
    <name type="common">Burkholderia sordidicola</name>
    <dbReference type="NCBI Taxonomy" id="196367"/>
    <lineage>
        <taxon>Bacteria</taxon>
        <taxon>Pseudomonadati</taxon>
        <taxon>Pseudomonadota</taxon>
        <taxon>Betaproteobacteria</taxon>
        <taxon>Burkholderiales</taxon>
        <taxon>Burkholderiaceae</taxon>
        <taxon>Caballeronia</taxon>
    </lineage>
</organism>
<gene>
    <name evidence="3" type="ORF">PAMC26577_26520</name>
</gene>
<feature type="transmembrane region" description="Helical" evidence="1">
    <location>
        <begin position="133"/>
        <end position="154"/>
    </location>
</feature>
<feature type="transmembrane region" description="Helical" evidence="1">
    <location>
        <begin position="278"/>
        <end position="297"/>
    </location>
</feature>
<keyword evidence="1" id="KW-1133">Transmembrane helix</keyword>
<evidence type="ECO:0000313" key="3">
    <source>
        <dbReference type="EMBL" id="OTP70612.1"/>
    </source>
</evidence>
<feature type="transmembrane region" description="Helical" evidence="1">
    <location>
        <begin position="185"/>
        <end position="207"/>
    </location>
</feature>
<feature type="domain" description="EamA" evidence="2">
    <location>
        <begin position="160"/>
        <end position="296"/>
    </location>
</feature>
<dbReference type="EMBL" id="NBTZ01000106">
    <property type="protein sequence ID" value="OTP70612.1"/>
    <property type="molecule type" value="Genomic_DNA"/>
</dbReference>
<evidence type="ECO:0000313" key="4">
    <source>
        <dbReference type="Proteomes" id="UP000195221"/>
    </source>
</evidence>
<dbReference type="AlphaFoldDB" id="A0A242MH33"/>
<dbReference type="InterPro" id="IPR052756">
    <property type="entry name" value="Alkyne_AA_exporter"/>
</dbReference>
<dbReference type="PANTHER" id="PTHR12715">
    <property type="entry name" value="TRANSPORTER, DRUG/METABOLITE EXPORTER FAMILY"/>
    <property type="match status" value="1"/>
</dbReference>
<evidence type="ECO:0000256" key="1">
    <source>
        <dbReference type="SAM" id="Phobius"/>
    </source>
</evidence>
<feature type="domain" description="EamA" evidence="2">
    <location>
        <begin position="23"/>
        <end position="149"/>
    </location>
</feature>
<feature type="transmembrane region" description="Helical" evidence="1">
    <location>
        <begin position="254"/>
        <end position="272"/>
    </location>
</feature>
<dbReference type="PANTHER" id="PTHR12715:SF4">
    <property type="entry name" value="EAMA DOMAIN-CONTAINING PROTEIN"/>
    <property type="match status" value="1"/>
</dbReference>
<sequence length="301" mass="30638">MNTSASLSMSGTSASLRATGAVAFTVLSWAAAFPFIRLGLHGLSPMQLAAARFATAAVLVVGWLVYRRPKRPSLRDSMLFALSGFLGIASYNALLNTAELTVAPGAAAFIMSTSPIFTALLAAVFLREKINLWGWLGSLFSFAGIGLIACGQPGGLAPGSGATLILLAALASSAYFVLQRRLIPTYGPLASTAYTLLAGALLLSPWLPGAMAALAAPSASAATLGAVVVLGVFPAALGYATWTIGLGHFGAARASNFLYLVPAIATGLSMCLTGERPGLSTVAGGLMAIAGVAFVAWRGRV</sequence>
<dbReference type="GO" id="GO:0016020">
    <property type="term" value="C:membrane"/>
    <property type="evidence" value="ECO:0007669"/>
    <property type="project" value="InterPro"/>
</dbReference>
<dbReference type="InterPro" id="IPR000620">
    <property type="entry name" value="EamA_dom"/>
</dbReference>
<proteinExistence type="predicted"/>
<name>A0A242MH33_CABSO</name>
<dbReference type="Gene3D" id="1.10.3730.20">
    <property type="match status" value="1"/>
</dbReference>
<keyword evidence="1" id="KW-0812">Transmembrane</keyword>
<feature type="transmembrane region" description="Helical" evidence="1">
    <location>
        <begin position="78"/>
        <end position="94"/>
    </location>
</feature>
<feature type="transmembrane region" description="Helical" evidence="1">
    <location>
        <begin position="219"/>
        <end position="242"/>
    </location>
</feature>
<reference evidence="3 4" key="1">
    <citation type="submission" date="2017-03" db="EMBL/GenBank/DDBJ databases">
        <title>Genome analysis of strain PAMC 26577.</title>
        <authorList>
            <person name="Oh H.-M."/>
            <person name="Yang J.-A."/>
        </authorList>
    </citation>
    <scope>NUCLEOTIDE SEQUENCE [LARGE SCALE GENOMIC DNA]</scope>
    <source>
        <strain evidence="3 4">PAMC 26577</strain>
    </source>
</reference>
<accession>A0A242MH33</accession>
<dbReference type="Proteomes" id="UP000195221">
    <property type="component" value="Unassembled WGS sequence"/>
</dbReference>
<protein>
    <submittedName>
        <fullName evidence="3">Permease of the drug/metabolite transporter (DMT) superfamily</fullName>
    </submittedName>
</protein>